<evidence type="ECO:0000313" key="2">
    <source>
        <dbReference type="EMBL" id="MBX0305865.1"/>
    </source>
</evidence>
<accession>A0A8J7YH22</accession>
<dbReference type="RefSeq" id="WP_220590059.1">
    <property type="nucleotide sequence ID" value="NZ_RKLQ01000006.1"/>
</dbReference>
<sequence length="718" mass="74161">MPSIPSDRPGSELVELDVSSGDDLPSAIQSELGDGVQVYIPPGEYTGSHSDLDFQADDATIYGDPAGVSIDCDMDSNATMDTSGTLRIENIDVLGKKPEEQVKIDVDLSGGRLEWVNFNFPDGTANPTDAYVARCDSGTGEQLVENCYYGPHGNSAFYYSERDTEEMPVTFRGCAFHNCAGPIRAGGVTVEDCIYLADGTVPNFKEEGSGSEDRGTPRMFKFEGGGETVIENCDALVTEDAGPADGPCLDWGGDATDSNTIEVSNSRFGNFAGREIFDTASAPGGVAGDSSLSNVSVVSDQLFSGEEIPGDITDGDEPRTDIESRRWNPLEGSTGGSDDGGETFGLPSSFDVVTGSEATAPKTDYTVWTPVKNPEPPEPVTDGGDTGNGSGGPSELVVRASPDNPDANCDVSVTADGEIQFGEEAEEGTDTIVQNDDGTFTATSVEMNPDAVDSYLVAGAITAVSITDGYDATLTLDGEELALDEFDEGDSGGASELVLRASPDNPDTNCDATVTADGPIEFGDEAEPGTDTIVQNDDGTFTATSVEMNPDAVDSYQVSGTITEFVVTDGYEVSVTLDGDEVSIAELVGDGEDTSTAGGETSGGKDSDNANGGNSGGNSGNGGAGDADSASPKVLVIDSSATPEEAIEYEFSVTGKLSRDTERSVAANEALTEGLTADSIDGGRAVGAVADGRDAFRFTGKVQSLSLSGAGVVEVHDE</sequence>
<evidence type="ECO:0000313" key="3">
    <source>
        <dbReference type="Proteomes" id="UP000783863"/>
    </source>
</evidence>
<dbReference type="AlphaFoldDB" id="A0A8J7YH22"/>
<evidence type="ECO:0000256" key="1">
    <source>
        <dbReference type="SAM" id="MobiDB-lite"/>
    </source>
</evidence>
<dbReference type="InterPro" id="IPR011050">
    <property type="entry name" value="Pectin_lyase_fold/virulence"/>
</dbReference>
<protein>
    <submittedName>
        <fullName evidence="2">Uncharacterized protein</fullName>
    </submittedName>
</protein>
<keyword evidence="3" id="KW-1185">Reference proteome</keyword>
<proteinExistence type="predicted"/>
<dbReference type="SUPFAM" id="SSF51126">
    <property type="entry name" value="Pectin lyase-like"/>
    <property type="match status" value="1"/>
</dbReference>
<reference evidence="2" key="1">
    <citation type="submission" date="2021-06" db="EMBL/GenBank/DDBJ databases">
        <title>Halomicroarcula sp. F24A a new haloarchaeum isolated from saline soil.</title>
        <authorList>
            <person name="Duran-Viseras A."/>
            <person name="Sanchez-Porro C."/>
            <person name="Ventosa A."/>
        </authorList>
    </citation>
    <scope>NUCLEOTIDE SEQUENCE</scope>
    <source>
        <strain evidence="2">F24A</strain>
    </source>
</reference>
<dbReference type="Proteomes" id="UP000783863">
    <property type="component" value="Unassembled WGS sequence"/>
</dbReference>
<feature type="compositionally biased region" description="Basic and acidic residues" evidence="1">
    <location>
        <begin position="316"/>
        <end position="328"/>
    </location>
</feature>
<name>A0A8J7YH22_9EURY</name>
<gene>
    <name evidence="2" type="ORF">EGD98_19660</name>
</gene>
<organism evidence="2 3">
    <name type="scientific">Haloarcula salinisoli</name>
    <dbReference type="NCBI Taxonomy" id="2487746"/>
    <lineage>
        <taxon>Archaea</taxon>
        <taxon>Methanobacteriati</taxon>
        <taxon>Methanobacteriota</taxon>
        <taxon>Stenosarchaea group</taxon>
        <taxon>Halobacteria</taxon>
        <taxon>Halobacteriales</taxon>
        <taxon>Haloarculaceae</taxon>
        <taxon>Haloarcula</taxon>
    </lineage>
</organism>
<comment type="caution">
    <text evidence="2">The sequence shown here is derived from an EMBL/GenBank/DDBJ whole genome shotgun (WGS) entry which is preliminary data.</text>
</comment>
<feature type="region of interest" description="Disordered" evidence="1">
    <location>
        <begin position="587"/>
        <end position="630"/>
    </location>
</feature>
<feature type="region of interest" description="Disordered" evidence="1">
    <location>
        <begin position="1"/>
        <end position="28"/>
    </location>
</feature>
<dbReference type="EMBL" id="RKLQ01000006">
    <property type="protein sequence ID" value="MBX0305865.1"/>
    <property type="molecule type" value="Genomic_DNA"/>
</dbReference>
<feature type="compositionally biased region" description="Gly residues" evidence="1">
    <location>
        <begin position="613"/>
        <end position="625"/>
    </location>
</feature>
<feature type="region of interest" description="Disordered" evidence="1">
    <location>
        <begin position="306"/>
        <end position="406"/>
    </location>
</feature>